<accession>A0A0W1R6S9</accession>
<feature type="transmembrane region" description="Helical" evidence="6">
    <location>
        <begin position="31"/>
        <end position="53"/>
    </location>
</feature>
<keyword evidence="3 6" id="KW-0812">Transmembrane</keyword>
<dbReference type="InterPro" id="IPR017039">
    <property type="entry name" value="Virul_fac_BrkB"/>
</dbReference>
<organism evidence="7 8">
    <name type="scientific">Haloprofundus marisrubri</name>
    <dbReference type="NCBI Taxonomy" id="1514971"/>
    <lineage>
        <taxon>Archaea</taxon>
        <taxon>Methanobacteriati</taxon>
        <taxon>Methanobacteriota</taxon>
        <taxon>Stenosarchaea group</taxon>
        <taxon>Halobacteria</taxon>
        <taxon>Halobacteriales</taxon>
        <taxon>Haloferacaceae</taxon>
        <taxon>Haloprofundus</taxon>
    </lineage>
</organism>
<keyword evidence="2" id="KW-1003">Cell membrane</keyword>
<feature type="transmembrane region" description="Helical" evidence="6">
    <location>
        <begin position="195"/>
        <end position="216"/>
    </location>
</feature>
<keyword evidence="4 6" id="KW-1133">Transmembrane helix</keyword>
<keyword evidence="8" id="KW-1185">Reference proteome</keyword>
<feature type="transmembrane region" description="Helical" evidence="6">
    <location>
        <begin position="91"/>
        <end position="110"/>
    </location>
</feature>
<proteinExistence type="predicted"/>
<dbReference type="AlphaFoldDB" id="A0A0W1R6S9"/>
<dbReference type="OrthoDB" id="204872at2157"/>
<dbReference type="Proteomes" id="UP000054387">
    <property type="component" value="Unassembled WGS sequence"/>
</dbReference>
<name>A0A0W1R6S9_9EURY</name>
<reference evidence="7 8" key="1">
    <citation type="submission" date="2015-12" db="EMBL/GenBank/DDBJ databases">
        <title>Haloprofundus marisrubri gen. nov., sp. nov., an extremely halophilic archaeon isolated from the Discovery deep brine-seawater interface in the Red Sea.</title>
        <authorList>
            <person name="Zhang G."/>
            <person name="Stingl U."/>
            <person name="Rashid M."/>
        </authorList>
    </citation>
    <scope>NUCLEOTIDE SEQUENCE [LARGE SCALE GENOMIC DNA]</scope>
    <source>
        <strain evidence="7 8">SB9</strain>
    </source>
</reference>
<evidence type="ECO:0000256" key="2">
    <source>
        <dbReference type="ARBA" id="ARBA00022475"/>
    </source>
</evidence>
<dbReference type="RefSeq" id="WP_058582390.1">
    <property type="nucleotide sequence ID" value="NZ_LOPU01000029.1"/>
</dbReference>
<evidence type="ECO:0000313" key="8">
    <source>
        <dbReference type="Proteomes" id="UP000054387"/>
    </source>
</evidence>
<dbReference type="Pfam" id="PF03631">
    <property type="entry name" value="Virul_fac_BrkB"/>
    <property type="match status" value="1"/>
</dbReference>
<evidence type="ECO:0000256" key="5">
    <source>
        <dbReference type="ARBA" id="ARBA00023136"/>
    </source>
</evidence>
<evidence type="ECO:0000256" key="3">
    <source>
        <dbReference type="ARBA" id="ARBA00022692"/>
    </source>
</evidence>
<comment type="caution">
    <text evidence="7">The sequence shown here is derived from an EMBL/GenBank/DDBJ whole genome shotgun (WGS) entry which is preliminary data.</text>
</comment>
<dbReference type="NCBIfam" id="TIGR00765">
    <property type="entry name" value="yihY_not_rbn"/>
    <property type="match status" value="1"/>
</dbReference>
<protein>
    <submittedName>
        <fullName evidence="7">Ribonuclease BN</fullName>
    </submittedName>
</protein>
<feature type="transmembrane region" description="Helical" evidence="6">
    <location>
        <begin position="130"/>
        <end position="148"/>
    </location>
</feature>
<feature type="transmembrane region" description="Helical" evidence="6">
    <location>
        <begin position="228"/>
        <end position="255"/>
    </location>
</feature>
<sequence length="347" mass="37118">MSLSRERAVTVGRALLHEIRVEKLTFLAGSIAYHAFVSLLPFFALALAAFAAVGNRSFQDGFESLVEAMLAPGAGDQLIQDLSNASGSTSLSIVGVVFLLWGALRIFRGLDTAFSDIYETEAENTFRDQILDATIVLGTVGIAIFAAIRIQQFGLGQFGLAGRIVQILLLVGGLTLTFLPMYYIFPDTDVSVAEILPGTVFAAVGLTVFQFAFQFYAAANSDGPGNLLAVVLLVLTWLYFSGLVVLVGVAINAVLSNRSADVSIEPVIGGVRPEHSAERADQKELAAALTELDRLLDAGDEITIEVGDGSVTLPRPQRIATETDGSLFRLSDGGYGLELRWSVHDEE</sequence>
<evidence type="ECO:0000313" key="7">
    <source>
        <dbReference type="EMBL" id="KTG09238.1"/>
    </source>
</evidence>
<dbReference type="PANTHER" id="PTHR30213:SF0">
    <property type="entry name" value="UPF0761 MEMBRANE PROTEIN YIHY"/>
    <property type="match status" value="1"/>
</dbReference>
<dbReference type="GO" id="GO:0005886">
    <property type="term" value="C:plasma membrane"/>
    <property type="evidence" value="ECO:0007669"/>
    <property type="project" value="UniProtKB-SubCell"/>
</dbReference>
<evidence type="ECO:0000256" key="1">
    <source>
        <dbReference type="ARBA" id="ARBA00004651"/>
    </source>
</evidence>
<evidence type="ECO:0000256" key="4">
    <source>
        <dbReference type="ARBA" id="ARBA00022989"/>
    </source>
</evidence>
<dbReference type="EMBL" id="LOPU01000029">
    <property type="protein sequence ID" value="KTG09238.1"/>
    <property type="molecule type" value="Genomic_DNA"/>
</dbReference>
<dbReference type="PANTHER" id="PTHR30213">
    <property type="entry name" value="INNER MEMBRANE PROTEIN YHJD"/>
    <property type="match status" value="1"/>
</dbReference>
<comment type="subcellular location">
    <subcellularLocation>
        <location evidence="1">Cell membrane</location>
        <topology evidence="1">Multi-pass membrane protein</topology>
    </subcellularLocation>
</comment>
<feature type="transmembrane region" description="Helical" evidence="6">
    <location>
        <begin position="160"/>
        <end position="183"/>
    </location>
</feature>
<gene>
    <name evidence="7" type="ORF">AUR64_15725</name>
</gene>
<evidence type="ECO:0000256" key="6">
    <source>
        <dbReference type="SAM" id="Phobius"/>
    </source>
</evidence>
<dbReference type="STRING" id="1514971.AUR64_15725"/>
<keyword evidence="5 6" id="KW-0472">Membrane</keyword>